<accession>A0A7H1NU70</accession>
<evidence type="ECO:0000313" key="2">
    <source>
        <dbReference type="EMBL" id="QNT79330.1"/>
    </source>
</evidence>
<evidence type="ECO:0000313" key="3">
    <source>
        <dbReference type="Proteomes" id="UP000516349"/>
    </source>
</evidence>
<feature type="compositionally biased region" description="Basic and acidic residues" evidence="1">
    <location>
        <begin position="12"/>
        <end position="22"/>
    </location>
</feature>
<evidence type="ECO:0000256" key="1">
    <source>
        <dbReference type="SAM" id="MobiDB-lite"/>
    </source>
</evidence>
<feature type="region of interest" description="Disordered" evidence="1">
    <location>
        <begin position="1"/>
        <end position="24"/>
    </location>
</feature>
<sequence>MGCISSRQLSVRKRESLKDGVQRQKTKKGNMQACLLFVLR</sequence>
<dbReference type="KEGG" id="ebla:JGUZn3_21270"/>
<dbReference type="Proteomes" id="UP000516349">
    <property type="component" value="Chromosome"/>
</dbReference>
<name>A0A7H1NU70_9PROT</name>
<organism evidence="2 3">
    <name type="scientific">Entomobacter blattae</name>
    <dbReference type="NCBI Taxonomy" id="2762277"/>
    <lineage>
        <taxon>Bacteria</taxon>
        <taxon>Pseudomonadati</taxon>
        <taxon>Pseudomonadota</taxon>
        <taxon>Alphaproteobacteria</taxon>
        <taxon>Acetobacterales</taxon>
        <taxon>Acetobacteraceae</taxon>
        <taxon>Entomobacter</taxon>
    </lineage>
</organism>
<dbReference type="AlphaFoldDB" id="A0A7H1NU70"/>
<dbReference type="EMBL" id="CP060244">
    <property type="protein sequence ID" value="QNT79330.1"/>
    <property type="molecule type" value="Genomic_DNA"/>
</dbReference>
<proteinExistence type="predicted"/>
<keyword evidence="3" id="KW-1185">Reference proteome</keyword>
<reference evidence="2 3" key="1">
    <citation type="submission" date="2020-08" db="EMBL/GenBank/DDBJ databases">
        <title>Complete genome sequence of Entomobacter blattae G55GP.</title>
        <authorList>
            <person name="Poehlein A."/>
            <person name="Guzman J."/>
            <person name="Daniel R."/>
            <person name="Vilcinskas A."/>
        </authorList>
    </citation>
    <scope>NUCLEOTIDE SEQUENCE [LARGE SCALE GENOMIC DNA]</scope>
    <source>
        <strain evidence="2 3">G55GP</strain>
    </source>
</reference>
<protein>
    <submittedName>
        <fullName evidence="2">Uncharacterized protein</fullName>
    </submittedName>
</protein>
<gene>
    <name evidence="2" type="ORF">JGUZn3_21270</name>
</gene>